<gene>
    <name evidence="2" type="ORF">IFR04_000805</name>
</gene>
<dbReference type="Proteomes" id="UP000664132">
    <property type="component" value="Unassembled WGS sequence"/>
</dbReference>
<proteinExistence type="predicted"/>
<evidence type="ECO:0000313" key="3">
    <source>
        <dbReference type="Proteomes" id="UP000664132"/>
    </source>
</evidence>
<dbReference type="EMBL" id="JAFJYH010000005">
    <property type="protein sequence ID" value="KAG4426098.1"/>
    <property type="molecule type" value="Genomic_DNA"/>
</dbReference>
<dbReference type="AlphaFoldDB" id="A0A8H8BWC6"/>
<evidence type="ECO:0000313" key="2">
    <source>
        <dbReference type="EMBL" id="KAG4426098.1"/>
    </source>
</evidence>
<comment type="caution">
    <text evidence="2">The sequence shown here is derived from an EMBL/GenBank/DDBJ whole genome shotgun (WGS) entry which is preliminary data.</text>
</comment>
<feature type="compositionally biased region" description="Basic and acidic residues" evidence="1">
    <location>
        <begin position="110"/>
        <end position="128"/>
    </location>
</feature>
<organism evidence="2 3">
    <name type="scientific">Cadophora malorum</name>
    <dbReference type="NCBI Taxonomy" id="108018"/>
    <lineage>
        <taxon>Eukaryota</taxon>
        <taxon>Fungi</taxon>
        <taxon>Dikarya</taxon>
        <taxon>Ascomycota</taxon>
        <taxon>Pezizomycotina</taxon>
        <taxon>Leotiomycetes</taxon>
        <taxon>Helotiales</taxon>
        <taxon>Ploettnerulaceae</taxon>
        <taxon>Cadophora</taxon>
    </lineage>
</organism>
<name>A0A8H8BWC6_9HELO</name>
<feature type="region of interest" description="Disordered" evidence="1">
    <location>
        <begin position="89"/>
        <end position="128"/>
    </location>
</feature>
<reference evidence="2" key="1">
    <citation type="submission" date="2021-02" db="EMBL/GenBank/DDBJ databases">
        <title>Genome sequence Cadophora malorum strain M34.</title>
        <authorList>
            <person name="Stefanovic E."/>
            <person name="Vu D."/>
            <person name="Scully C."/>
            <person name="Dijksterhuis J."/>
            <person name="Roader J."/>
            <person name="Houbraken J."/>
        </authorList>
    </citation>
    <scope>NUCLEOTIDE SEQUENCE</scope>
    <source>
        <strain evidence="2">M34</strain>
    </source>
</reference>
<keyword evidence="3" id="KW-1185">Reference proteome</keyword>
<feature type="region of interest" description="Disordered" evidence="1">
    <location>
        <begin position="1"/>
        <end position="27"/>
    </location>
</feature>
<accession>A0A8H8BWC6</accession>
<dbReference type="OrthoDB" id="10483402at2759"/>
<evidence type="ECO:0000256" key="1">
    <source>
        <dbReference type="SAM" id="MobiDB-lite"/>
    </source>
</evidence>
<protein>
    <submittedName>
        <fullName evidence="2">Uncharacterized protein</fullName>
    </submittedName>
</protein>
<sequence>MEMRMEESEARFEEIEMPKRKETENRGLIEDEELVDVGINEGLSAKIKMDERQAMEMEKRLWSGNTSPVDAGIDEDLSCMITMQEMTSPELVDTSSKDDAHLDAGISKDPSPKSEMEERNAEIEKEAENEVRVDAGIEVSLKNLNLRPGRFSAFTWRLRRLWSGPPVSAPSLPLKEGK</sequence>